<evidence type="ECO:0000256" key="1">
    <source>
        <dbReference type="ARBA" id="ARBA00022598"/>
    </source>
</evidence>
<dbReference type="EMBL" id="CP055904">
    <property type="protein sequence ID" value="QMR41606.1"/>
    <property type="molecule type" value="Genomic_DNA"/>
</dbReference>
<evidence type="ECO:0000313" key="7">
    <source>
        <dbReference type="Proteomes" id="UP000514462"/>
    </source>
</evidence>
<sequence length="414" mass="46549">MNKAILILSHQLLSMVAPIKKIVEDNGYACYVLSSTSSKATAPQWEIDEKQFSITSSLYLEKADIDLFLQTTGKNVDFAGCLSVWDGYRHLMSYANHIFGARDISEEVVARLRDKLVMRQVLQAAGLTAVTSQVLNEELFESISHPEQYFIKPRIGLASMGTFPAKSLTEYAQLEHLWMRAAEDKNYEGIFSRDNGFILEGFISGVECSFEIAIDNGVMDVLAVHEKLDVTQETYSVLEGACICPPRSLTTAQLEEGKVRLDEIMKALGADTGVYHVEMKYDPQLQWEVVEINPRIGGAYIVDSTKIHAGACLLETWLMLILGMNPVRSAAPARTTFFRVFFGQSGKTLLRIQRSTLELPAVQEKVLYKALDKLPSVEREIFLGMALWDITDMAISEHPIFFKQTNDYLITEYQ</sequence>
<dbReference type="InterPro" id="IPR011761">
    <property type="entry name" value="ATP-grasp"/>
</dbReference>
<dbReference type="SUPFAM" id="SSF56059">
    <property type="entry name" value="Glutathione synthetase ATP-binding domain-like"/>
    <property type="match status" value="1"/>
</dbReference>
<dbReference type="PROSITE" id="PS50975">
    <property type="entry name" value="ATP_GRASP"/>
    <property type="match status" value="1"/>
</dbReference>
<dbReference type="InterPro" id="IPR052032">
    <property type="entry name" value="ATP-dep_AA_Ligase"/>
</dbReference>
<dbReference type="Pfam" id="PF13535">
    <property type="entry name" value="ATP-grasp_4"/>
    <property type="match status" value="1"/>
</dbReference>
<dbReference type="AlphaFoldDB" id="A0AAP9QZ61"/>
<dbReference type="GO" id="GO:0016874">
    <property type="term" value="F:ligase activity"/>
    <property type="evidence" value="ECO:0007669"/>
    <property type="project" value="UniProtKB-KW"/>
</dbReference>
<dbReference type="RefSeq" id="WP_182014695.1">
    <property type="nucleotide sequence ID" value="NZ_CP055904.1"/>
</dbReference>
<gene>
    <name evidence="6" type="ORF">HV331_19850</name>
</gene>
<protein>
    <submittedName>
        <fullName evidence="6">ATP-grasp domain-containing protein</fullName>
    </submittedName>
</protein>
<evidence type="ECO:0000259" key="5">
    <source>
        <dbReference type="PROSITE" id="PS50975"/>
    </source>
</evidence>
<keyword evidence="1" id="KW-0436">Ligase</keyword>
<feature type="domain" description="ATP-grasp" evidence="5">
    <location>
        <begin position="119"/>
        <end position="322"/>
    </location>
</feature>
<proteinExistence type="predicted"/>
<accession>A0AAP9QZ61</accession>
<keyword evidence="3 4" id="KW-0067">ATP-binding</keyword>
<reference evidence="7" key="1">
    <citation type="submission" date="2020-06" db="EMBL/GenBank/DDBJ databases">
        <title>REHAB project genomes.</title>
        <authorList>
            <person name="Shaw L.P."/>
        </authorList>
    </citation>
    <scope>NUCLEOTIDE SEQUENCE [LARGE SCALE GENOMIC DNA]</scope>
    <source>
        <strain evidence="7">RHBSTW-00938</strain>
    </source>
</reference>
<dbReference type="GO" id="GO:0046872">
    <property type="term" value="F:metal ion binding"/>
    <property type="evidence" value="ECO:0007669"/>
    <property type="project" value="InterPro"/>
</dbReference>
<evidence type="ECO:0000256" key="2">
    <source>
        <dbReference type="ARBA" id="ARBA00022741"/>
    </source>
</evidence>
<dbReference type="Gene3D" id="3.30.470.20">
    <property type="entry name" value="ATP-grasp fold, B domain"/>
    <property type="match status" value="1"/>
</dbReference>
<dbReference type="PANTHER" id="PTHR43585:SF2">
    <property type="entry name" value="ATP-GRASP ENZYME FSQD"/>
    <property type="match status" value="1"/>
</dbReference>
<name>A0AAP9QZ61_KLEAE</name>
<dbReference type="Proteomes" id="UP000514462">
    <property type="component" value="Chromosome"/>
</dbReference>
<keyword evidence="2 4" id="KW-0547">Nucleotide-binding</keyword>
<evidence type="ECO:0000256" key="4">
    <source>
        <dbReference type="PROSITE-ProRule" id="PRU00409"/>
    </source>
</evidence>
<evidence type="ECO:0000256" key="3">
    <source>
        <dbReference type="ARBA" id="ARBA00022840"/>
    </source>
</evidence>
<evidence type="ECO:0000313" key="6">
    <source>
        <dbReference type="EMBL" id="QMR41606.1"/>
    </source>
</evidence>
<dbReference type="PANTHER" id="PTHR43585">
    <property type="entry name" value="FUMIPYRROLE BIOSYNTHESIS PROTEIN C"/>
    <property type="match status" value="1"/>
</dbReference>
<organism evidence="6 7">
    <name type="scientific">Klebsiella aerogenes</name>
    <name type="common">Enterobacter aerogenes</name>
    <dbReference type="NCBI Taxonomy" id="548"/>
    <lineage>
        <taxon>Bacteria</taxon>
        <taxon>Pseudomonadati</taxon>
        <taxon>Pseudomonadota</taxon>
        <taxon>Gammaproteobacteria</taxon>
        <taxon>Enterobacterales</taxon>
        <taxon>Enterobacteriaceae</taxon>
        <taxon>Klebsiella/Raoultella group</taxon>
        <taxon>Klebsiella</taxon>
    </lineage>
</organism>
<dbReference type="GO" id="GO:0005524">
    <property type="term" value="F:ATP binding"/>
    <property type="evidence" value="ECO:0007669"/>
    <property type="project" value="UniProtKB-UniRule"/>
</dbReference>